<evidence type="ECO:0000313" key="2">
    <source>
        <dbReference type="Proteomes" id="UP001365542"/>
    </source>
</evidence>
<name>A0AAV9WYX4_9PEZI</name>
<protein>
    <recommendedName>
        <fullName evidence="3">F-box domain-containing protein</fullName>
    </recommendedName>
</protein>
<evidence type="ECO:0008006" key="3">
    <source>
        <dbReference type="Google" id="ProtNLM"/>
    </source>
</evidence>
<dbReference type="AlphaFoldDB" id="A0AAV9WYX4"/>
<dbReference type="Proteomes" id="UP001365542">
    <property type="component" value="Unassembled WGS sequence"/>
</dbReference>
<reference evidence="1 2" key="1">
    <citation type="submission" date="2019-10" db="EMBL/GenBank/DDBJ databases">
        <authorList>
            <person name="Palmer J.M."/>
        </authorList>
    </citation>
    <scope>NUCLEOTIDE SEQUENCE [LARGE SCALE GENOMIC DNA]</scope>
    <source>
        <strain evidence="1 2">TWF694</strain>
    </source>
</reference>
<comment type="caution">
    <text evidence="1">The sequence shown here is derived from an EMBL/GenBank/DDBJ whole genome shotgun (WGS) entry which is preliminary data.</text>
</comment>
<accession>A0AAV9WYX4</accession>
<proteinExistence type="predicted"/>
<keyword evidence="2" id="KW-1185">Reference proteome</keyword>
<sequence>MATTLASLPIEIHEEILFYLSFEERMQVVTAFILWEDILNKPRASSRIDRYTPDQNYGTWYPNIEVHKFMGETAGLSCISLRDSIQTYSFNIYQDSFNAHISTDPPILLSSTDVTNSIFLDDPIVFDSPGRSATGDDVLGATISLDKYGKKWHSDFDLHLSRGSTIRQLFQRIAVVVSQSDMVPLGQLLKYATRRWVYKSILMDDCGPYNITIRPRVYFHGNKWKKTLDIHARTP</sequence>
<gene>
    <name evidence="1" type="ORF">TWF694_003697</name>
</gene>
<organism evidence="1 2">
    <name type="scientific">Orbilia ellipsospora</name>
    <dbReference type="NCBI Taxonomy" id="2528407"/>
    <lineage>
        <taxon>Eukaryota</taxon>
        <taxon>Fungi</taxon>
        <taxon>Dikarya</taxon>
        <taxon>Ascomycota</taxon>
        <taxon>Pezizomycotina</taxon>
        <taxon>Orbiliomycetes</taxon>
        <taxon>Orbiliales</taxon>
        <taxon>Orbiliaceae</taxon>
        <taxon>Orbilia</taxon>
    </lineage>
</organism>
<dbReference type="EMBL" id="JAVHJO010000013">
    <property type="protein sequence ID" value="KAK6530341.1"/>
    <property type="molecule type" value="Genomic_DNA"/>
</dbReference>
<evidence type="ECO:0000313" key="1">
    <source>
        <dbReference type="EMBL" id="KAK6530341.1"/>
    </source>
</evidence>